<dbReference type="Proteomes" id="UP000467700">
    <property type="component" value="Unassembled WGS sequence"/>
</dbReference>
<accession>A0A8S0WP99</accession>
<feature type="region of interest" description="Disordered" evidence="1">
    <location>
        <begin position="29"/>
        <end position="77"/>
    </location>
</feature>
<feature type="compositionally biased region" description="Polar residues" evidence="1">
    <location>
        <begin position="29"/>
        <end position="44"/>
    </location>
</feature>
<name>A0A8S0WP99_CYCAE</name>
<dbReference type="AlphaFoldDB" id="A0A8S0WP99"/>
<protein>
    <submittedName>
        <fullName evidence="3">Uncharacterized protein</fullName>
    </submittedName>
</protein>
<evidence type="ECO:0000256" key="2">
    <source>
        <dbReference type="SAM" id="SignalP"/>
    </source>
</evidence>
<dbReference type="EMBL" id="CACVBS010000059">
    <property type="protein sequence ID" value="CAA7267327.1"/>
    <property type="molecule type" value="Genomic_DNA"/>
</dbReference>
<keyword evidence="4" id="KW-1185">Reference proteome</keyword>
<reference evidence="3 4" key="1">
    <citation type="submission" date="2020-01" db="EMBL/GenBank/DDBJ databases">
        <authorList>
            <person name="Gupta K D."/>
        </authorList>
    </citation>
    <scope>NUCLEOTIDE SEQUENCE [LARGE SCALE GENOMIC DNA]</scope>
</reference>
<evidence type="ECO:0000256" key="1">
    <source>
        <dbReference type="SAM" id="MobiDB-lite"/>
    </source>
</evidence>
<proteinExistence type="predicted"/>
<evidence type="ECO:0000313" key="4">
    <source>
        <dbReference type="Proteomes" id="UP000467700"/>
    </source>
</evidence>
<sequence length="194" mass="20402">MKFSILTALALAAVSVQAQVQGASKNVALSNSRPAGRTAANTNAAPPKYASSRSPGVTSTVSKPPRDNGTSSGDGQTSGVSFGVFTFTDVTPVGAGPANGPTSAGYTIPQYTEGVRQSAIWNYDRATQTVKPVWINPDGSALNITIHYDARESGFFFTGDPDAYAAKYGVDFIECMRSIRLQTLTFVPIPWTVA</sequence>
<evidence type="ECO:0000313" key="3">
    <source>
        <dbReference type="EMBL" id="CAA7267327.1"/>
    </source>
</evidence>
<feature type="chain" id="PRO_5035776319" evidence="2">
    <location>
        <begin position="19"/>
        <end position="194"/>
    </location>
</feature>
<organism evidence="3 4">
    <name type="scientific">Cyclocybe aegerita</name>
    <name type="common">Black poplar mushroom</name>
    <name type="synonym">Agrocybe aegerita</name>
    <dbReference type="NCBI Taxonomy" id="1973307"/>
    <lineage>
        <taxon>Eukaryota</taxon>
        <taxon>Fungi</taxon>
        <taxon>Dikarya</taxon>
        <taxon>Basidiomycota</taxon>
        <taxon>Agaricomycotina</taxon>
        <taxon>Agaricomycetes</taxon>
        <taxon>Agaricomycetidae</taxon>
        <taxon>Agaricales</taxon>
        <taxon>Agaricineae</taxon>
        <taxon>Bolbitiaceae</taxon>
        <taxon>Cyclocybe</taxon>
    </lineage>
</organism>
<feature type="compositionally biased region" description="Polar residues" evidence="1">
    <location>
        <begin position="51"/>
        <end position="77"/>
    </location>
</feature>
<feature type="signal peptide" evidence="2">
    <location>
        <begin position="1"/>
        <end position="18"/>
    </location>
</feature>
<gene>
    <name evidence="3" type="ORF">AAE3_LOCUS9657</name>
</gene>
<comment type="caution">
    <text evidence="3">The sequence shown here is derived from an EMBL/GenBank/DDBJ whole genome shotgun (WGS) entry which is preliminary data.</text>
</comment>
<dbReference type="OrthoDB" id="4584900at2759"/>
<keyword evidence="2" id="KW-0732">Signal</keyword>